<dbReference type="PANTHER" id="PTHR28348">
    <property type="entry name" value="UPF0193 PROTEIN EVG1"/>
    <property type="match status" value="1"/>
</dbReference>
<name>A0A7S4F5R9_CHRCT</name>
<dbReference type="PANTHER" id="PTHR28348:SF1">
    <property type="entry name" value="UPF0193 PROTEIN EVG1"/>
    <property type="match status" value="1"/>
</dbReference>
<accession>A0A7S4F5R9</accession>
<feature type="region of interest" description="Disordered" evidence="1">
    <location>
        <begin position="52"/>
        <end position="74"/>
    </location>
</feature>
<evidence type="ECO:0000313" key="2">
    <source>
        <dbReference type="EMBL" id="CAE0774354.1"/>
    </source>
</evidence>
<feature type="compositionally biased region" description="Basic and acidic residues" evidence="1">
    <location>
        <begin position="14"/>
        <end position="29"/>
    </location>
</feature>
<dbReference type="AlphaFoldDB" id="A0A7S4F5R9"/>
<protein>
    <submittedName>
        <fullName evidence="2">Uncharacterized protein</fullName>
    </submittedName>
</protein>
<reference evidence="2" key="1">
    <citation type="submission" date="2021-01" db="EMBL/GenBank/DDBJ databases">
        <authorList>
            <person name="Corre E."/>
            <person name="Pelletier E."/>
            <person name="Niang G."/>
            <person name="Scheremetjew M."/>
            <person name="Finn R."/>
            <person name="Kale V."/>
            <person name="Holt S."/>
            <person name="Cochrane G."/>
            <person name="Meng A."/>
            <person name="Brown T."/>
            <person name="Cohen L."/>
        </authorList>
    </citation>
    <scope>NUCLEOTIDE SEQUENCE</scope>
    <source>
        <strain evidence="2">CCMP645</strain>
    </source>
</reference>
<dbReference type="InterPro" id="IPR007914">
    <property type="entry name" value="UPF0193"/>
</dbReference>
<proteinExistence type="predicted"/>
<gene>
    <name evidence="2" type="ORF">PCAR00345_LOCUS26988</name>
</gene>
<organism evidence="2">
    <name type="scientific">Chrysotila carterae</name>
    <name type="common">Marine alga</name>
    <name type="synonym">Syracosphaera carterae</name>
    <dbReference type="NCBI Taxonomy" id="13221"/>
    <lineage>
        <taxon>Eukaryota</taxon>
        <taxon>Haptista</taxon>
        <taxon>Haptophyta</taxon>
        <taxon>Prymnesiophyceae</taxon>
        <taxon>Isochrysidales</taxon>
        <taxon>Isochrysidaceae</taxon>
        <taxon>Chrysotila</taxon>
    </lineage>
</organism>
<dbReference type="EMBL" id="HBIZ01042249">
    <property type="protein sequence ID" value="CAE0774354.1"/>
    <property type="molecule type" value="Transcribed_RNA"/>
</dbReference>
<evidence type="ECO:0000256" key="1">
    <source>
        <dbReference type="SAM" id="MobiDB-lite"/>
    </source>
</evidence>
<feature type="region of interest" description="Disordered" evidence="1">
    <location>
        <begin position="1"/>
        <end position="40"/>
    </location>
</feature>
<sequence length="140" mass="15799">MPPPIAFVPHRRTRGEIREEHNNFERDRPPAYVPTKSSDERKAELALRNEFHGKTPQEVAAAQAGPPKPRQPRAVATTQQLRNQIVDEVAERQEFLDSMAKMGKGTEYEAKIRGEIAERLADLKKLDQLEASDAEQSAQS</sequence>
<dbReference type="Pfam" id="PF05250">
    <property type="entry name" value="UPF0193"/>
    <property type="match status" value="1"/>
</dbReference>